<organism evidence="2 3">
    <name type="scientific">Coniochaeta ligniaria NRRL 30616</name>
    <dbReference type="NCBI Taxonomy" id="1408157"/>
    <lineage>
        <taxon>Eukaryota</taxon>
        <taxon>Fungi</taxon>
        <taxon>Dikarya</taxon>
        <taxon>Ascomycota</taxon>
        <taxon>Pezizomycotina</taxon>
        <taxon>Sordariomycetes</taxon>
        <taxon>Sordariomycetidae</taxon>
        <taxon>Coniochaetales</taxon>
        <taxon>Coniochaetaceae</taxon>
        <taxon>Coniochaeta</taxon>
    </lineage>
</organism>
<proteinExistence type="predicted"/>
<feature type="region of interest" description="Disordered" evidence="1">
    <location>
        <begin position="270"/>
        <end position="319"/>
    </location>
</feature>
<dbReference type="InParanoid" id="A0A1J7J681"/>
<dbReference type="AlphaFoldDB" id="A0A1J7J681"/>
<reference evidence="2 3" key="1">
    <citation type="submission" date="2016-10" db="EMBL/GenBank/DDBJ databases">
        <title>Draft genome sequence of Coniochaeta ligniaria NRRL30616, a lignocellulolytic fungus for bioabatement of inhibitors in plant biomass hydrolysates.</title>
        <authorList>
            <consortium name="DOE Joint Genome Institute"/>
            <person name="Jimenez D.J."/>
            <person name="Hector R.E."/>
            <person name="Riley R."/>
            <person name="Sun H."/>
            <person name="Grigoriev I.V."/>
            <person name="Van Elsas J.D."/>
            <person name="Nichols N.N."/>
        </authorList>
    </citation>
    <scope>NUCLEOTIDE SEQUENCE [LARGE SCALE GENOMIC DNA]</scope>
    <source>
        <strain evidence="2 3">NRRL 30616</strain>
    </source>
</reference>
<feature type="compositionally biased region" description="Basic residues" evidence="1">
    <location>
        <begin position="871"/>
        <end position="881"/>
    </location>
</feature>
<feature type="region of interest" description="Disordered" evidence="1">
    <location>
        <begin position="837"/>
        <end position="975"/>
    </location>
</feature>
<feature type="region of interest" description="Disordered" evidence="1">
    <location>
        <begin position="669"/>
        <end position="711"/>
    </location>
</feature>
<dbReference type="Proteomes" id="UP000182658">
    <property type="component" value="Unassembled WGS sequence"/>
</dbReference>
<protein>
    <submittedName>
        <fullName evidence="2">Uncharacterized protein</fullName>
    </submittedName>
</protein>
<feature type="compositionally biased region" description="Basic and acidic residues" evidence="1">
    <location>
        <begin position="956"/>
        <end position="967"/>
    </location>
</feature>
<evidence type="ECO:0000313" key="2">
    <source>
        <dbReference type="EMBL" id="OIW24660.1"/>
    </source>
</evidence>
<feature type="compositionally biased region" description="Polar residues" evidence="1">
    <location>
        <begin position="305"/>
        <end position="319"/>
    </location>
</feature>
<name>A0A1J7J681_9PEZI</name>
<evidence type="ECO:0000313" key="3">
    <source>
        <dbReference type="Proteomes" id="UP000182658"/>
    </source>
</evidence>
<feature type="region of interest" description="Disordered" evidence="1">
    <location>
        <begin position="726"/>
        <end position="822"/>
    </location>
</feature>
<gene>
    <name evidence="2" type="ORF">CONLIGDRAFT_102221</name>
</gene>
<accession>A0A1J7J681</accession>
<evidence type="ECO:0000256" key="1">
    <source>
        <dbReference type="SAM" id="MobiDB-lite"/>
    </source>
</evidence>
<feature type="region of interest" description="Disordered" evidence="1">
    <location>
        <begin position="201"/>
        <end position="236"/>
    </location>
</feature>
<sequence length="1244" mass="136557">MASMGDQISLEAQRQVEAYYFEWKAGREQLQAQCEAAEKKEDFEYRKAIESVEAEFQRNMRVVEAGGPQSLDMLQQVMVDKRSLKLKALEKDYRETRTKMQNHFDKQLLEHTEKFSKGILDKMTPVANYNAPQLSTLSASRLPSSAAQPTTSPFYPSQTLGSNTDSRFSVPDHGRHPPQPAQFHGGDYARYNAQLRSFREGDYARHSSQPKLHDEYSTPVGPDRHPVWTNTPQSSNQVDARARHPLPSHQKILPSTPMVVQQERVMEPLNTTSSAKRHRDTQNDGQFEQGFPKRTRSFGAHGHSENNQIPPSEEPQNQSEKLLGLNGADKAKPPTPRTSQKISTVKRTIDFHEVYQDGDAEYKHMIIRYPPGDDGKGEWWILKCDEHGVHFNLNPLHGAAKHLHSNQHNNMSKEHSLAIRELGHMVWDCTMELAEKNNEAVKRAFENGYRPFNRNQLTKTERRSMGFADPETIPARKAPVTAALQRKKVAPDSVKIGHSKEFTGVVYPVDAELYLGYWSKNKTRYVVKLLPWGDLAPAGLSGTLKGTDLLDKPPKCYTTDRATGEITGWAEGYEDGGRLVTKREFPVMYFDGSQSVGWLRARDISLFNFEDPDSHSIPHYYDARNNYATIQPQKFENYQHMKDYYAANGLLPKLFSSVRQFSPSSHTLEDSAASLGADNSAVQSVDRNPGPDMDEDKSSRPGGPAKMNGHAGQLDVEMLDVPRADDTESYHDSAASDVLESDDDVEMGNAESRRTSVSNKGLGRTDGPSTTATTDKQPADPSAASRDVSAVAARAYAKTTAMASPRIQHSVENAGHDKDKETVPAVIQTTEDASITLKEAAGRVSSGRTNGASVRRESESSSSAGSDTRKVVKFHAHRSRSARASESPSLSAATLATTNGAALSPSSPRTKDSIIHKGLAPPQTNTSAGEPRSSPLLDVAKSPVSSIPQGEANTSHSEEPASLRVVHEASPNDQQPVQSVIAAQVTGFEPALASQMSDSSSSISSALSMSPTPVAAGSRTPTPTVLHPDEVPQANRWRAVRGDSGPEVVVSPQPQQSSSVASAATSSTSAPKELSKEAPVPSVGIQNPVSATSRTSTPFSSKMASEELFEIAYYEDDSGGKFHKQKDGPFLRVVVDKQANTCETTPGQSAEVKINPHDIARVDVNPLDDSPGAPCMVSLELKDQAKGPKMQQLVFETSKAMGREEFGRIHARRFCAWVKRVNAAIDYRNHTYNSSRPATSYTRN</sequence>
<keyword evidence="3" id="KW-1185">Reference proteome</keyword>
<dbReference type="OrthoDB" id="4835412at2759"/>
<feature type="compositionally biased region" description="Polar residues" evidence="1">
    <location>
        <begin position="140"/>
        <end position="167"/>
    </location>
</feature>
<dbReference type="STRING" id="1408157.A0A1J7J681"/>
<feature type="region of interest" description="Disordered" evidence="1">
    <location>
        <begin position="140"/>
        <end position="186"/>
    </location>
</feature>
<feature type="compositionally biased region" description="Low complexity" evidence="1">
    <location>
        <begin position="1048"/>
        <end position="1071"/>
    </location>
</feature>
<feature type="compositionally biased region" description="Polar residues" evidence="1">
    <location>
        <begin position="1084"/>
        <end position="1098"/>
    </location>
</feature>
<feature type="compositionally biased region" description="Basic and acidic residues" evidence="1">
    <location>
        <begin position="201"/>
        <end position="226"/>
    </location>
</feature>
<feature type="compositionally biased region" description="Low complexity" evidence="1">
    <location>
        <begin position="882"/>
        <end position="904"/>
    </location>
</feature>
<feature type="compositionally biased region" description="Low complexity" evidence="1">
    <location>
        <begin position="993"/>
        <end position="1010"/>
    </location>
</feature>
<feature type="region of interest" description="Disordered" evidence="1">
    <location>
        <begin position="993"/>
        <end position="1098"/>
    </location>
</feature>
<feature type="compositionally biased region" description="Polar residues" evidence="1">
    <location>
        <begin position="943"/>
        <end position="955"/>
    </location>
</feature>
<feature type="compositionally biased region" description="Low complexity" evidence="1">
    <location>
        <begin position="779"/>
        <end position="804"/>
    </location>
</feature>
<dbReference type="EMBL" id="KV875103">
    <property type="protein sequence ID" value="OIW24660.1"/>
    <property type="molecule type" value="Genomic_DNA"/>
</dbReference>
<feature type="compositionally biased region" description="Polar residues" evidence="1">
    <location>
        <begin position="767"/>
        <end position="776"/>
    </location>
</feature>